<evidence type="ECO:0000313" key="4">
    <source>
        <dbReference type="EMBL" id="CAI2167899.1"/>
    </source>
</evidence>
<comment type="similarity">
    <text evidence="2">Belongs to the bacterial histone-like protein family.</text>
</comment>
<keyword evidence="3" id="KW-0472">Membrane</keyword>
<dbReference type="Pfam" id="PF00216">
    <property type="entry name" value="Bac_DNA_binding"/>
    <property type="match status" value="1"/>
</dbReference>
<name>A0A9W4SGP9_9GLOM</name>
<feature type="transmembrane region" description="Helical" evidence="3">
    <location>
        <begin position="116"/>
        <end position="135"/>
    </location>
</feature>
<dbReference type="OrthoDB" id="2492471at2759"/>
<dbReference type="GO" id="GO:0003677">
    <property type="term" value="F:DNA binding"/>
    <property type="evidence" value="ECO:0007669"/>
    <property type="project" value="UniProtKB-KW"/>
</dbReference>
<proteinExistence type="inferred from homology"/>
<keyword evidence="3" id="KW-1133">Transmembrane helix</keyword>
<organism evidence="4 5">
    <name type="scientific">Funneliformis geosporum</name>
    <dbReference type="NCBI Taxonomy" id="1117311"/>
    <lineage>
        <taxon>Eukaryota</taxon>
        <taxon>Fungi</taxon>
        <taxon>Fungi incertae sedis</taxon>
        <taxon>Mucoromycota</taxon>
        <taxon>Glomeromycotina</taxon>
        <taxon>Glomeromycetes</taxon>
        <taxon>Glomerales</taxon>
        <taxon>Glomeraceae</taxon>
        <taxon>Funneliformis</taxon>
    </lineage>
</organism>
<dbReference type="GO" id="GO:0030527">
    <property type="term" value="F:structural constituent of chromatin"/>
    <property type="evidence" value="ECO:0007669"/>
    <property type="project" value="InterPro"/>
</dbReference>
<gene>
    <name evidence="4" type="ORF">FWILDA_LOCUS3311</name>
</gene>
<keyword evidence="5" id="KW-1185">Reference proteome</keyword>
<dbReference type="EMBL" id="CAMKVN010000432">
    <property type="protein sequence ID" value="CAI2167899.1"/>
    <property type="molecule type" value="Genomic_DNA"/>
</dbReference>
<dbReference type="PANTHER" id="PTHR33175:SF3">
    <property type="entry name" value="DNA-BINDING PROTEIN HU-BETA"/>
    <property type="match status" value="1"/>
</dbReference>
<evidence type="ECO:0000313" key="5">
    <source>
        <dbReference type="Proteomes" id="UP001153678"/>
    </source>
</evidence>
<keyword evidence="3" id="KW-0812">Transmembrane</keyword>
<comment type="caution">
    <text evidence="4">The sequence shown here is derived from an EMBL/GenBank/DDBJ whole genome shotgun (WGS) entry which is preliminary data.</text>
</comment>
<dbReference type="Gene3D" id="4.10.520.10">
    <property type="entry name" value="IHF-like DNA-binding proteins"/>
    <property type="match status" value="1"/>
</dbReference>
<keyword evidence="1" id="KW-0238">DNA-binding</keyword>
<sequence>MTITGKKQLTERISRQTKITQTQVGKIIEELLTETKKALIKGEEVKFLGYFSFKTTLTKPRIAMNLQTNKKMKVPAKRELINELKKRVQNDTLQVKTLPKLEKETKTLFSCLDSGSLLLLVGLTVSFTFLVGYILKVNTNSITGVSLEFSEQKRERGEEQTFLQPITYLLCQEVLKKENIILFNEKFQTGLASPILPSLTGLIKKHGDHLDSFFSQIPDINNPLILAYLEKLTKKYANSFGFEVQYQAQKRKIKSEDPHLHILSDKEKDFLEKQLKRYCNRRKLAEYLNNFEICQMSLDEEEGRAIGIIRQINNSTKHPERNYLF</sequence>
<accession>A0A9W4SGP9</accession>
<reference evidence="4" key="1">
    <citation type="submission" date="2022-08" db="EMBL/GenBank/DDBJ databases">
        <authorList>
            <person name="Kallberg Y."/>
            <person name="Tangrot J."/>
            <person name="Rosling A."/>
        </authorList>
    </citation>
    <scope>NUCLEOTIDE SEQUENCE</scope>
    <source>
        <strain evidence="4">Wild A</strain>
    </source>
</reference>
<protein>
    <submittedName>
        <fullName evidence="4">1491_t:CDS:1</fullName>
    </submittedName>
</protein>
<evidence type="ECO:0000256" key="2">
    <source>
        <dbReference type="RuleBase" id="RU003939"/>
    </source>
</evidence>
<dbReference type="InterPro" id="IPR000119">
    <property type="entry name" value="Hist_DNA-bd"/>
</dbReference>
<dbReference type="SUPFAM" id="SSF47729">
    <property type="entry name" value="IHF-like DNA-binding proteins"/>
    <property type="match status" value="1"/>
</dbReference>
<dbReference type="SMART" id="SM00411">
    <property type="entry name" value="BHL"/>
    <property type="match status" value="1"/>
</dbReference>
<dbReference type="AlphaFoldDB" id="A0A9W4SGP9"/>
<dbReference type="CDD" id="cd00591">
    <property type="entry name" value="HU_IHF"/>
    <property type="match status" value="1"/>
</dbReference>
<dbReference type="PANTHER" id="PTHR33175">
    <property type="entry name" value="DNA-BINDING PROTEIN HU"/>
    <property type="match status" value="1"/>
</dbReference>
<dbReference type="Proteomes" id="UP001153678">
    <property type="component" value="Unassembled WGS sequence"/>
</dbReference>
<dbReference type="GO" id="GO:0005829">
    <property type="term" value="C:cytosol"/>
    <property type="evidence" value="ECO:0007669"/>
    <property type="project" value="TreeGrafter"/>
</dbReference>
<dbReference type="InterPro" id="IPR010992">
    <property type="entry name" value="IHF-like_DNA-bd_dom_sf"/>
</dbReference>
<evidence type="ECO:0000256" key="3">
    <source>
        <dbReference type="SAM" id="Phobius"/>
    </source>
</evidence>
<evidence type="ECO:0000256" key="1">
    <source>
        <dbReference type="ARBA" id="ARBA00023125"/>
    </source>
</evidence>